<evidence type="ECO:0000313" key="2">
    <source>
        <dbReference type="EMBL" id="CAG8400788.1"/>
    </source>
</evidence>
<evidence type="ECO:0008006" key="4">
    <source>
        <dbReference type="Google" id="ProtNLM"/>
    </source>
</evidence>
<feature type="repeat" description="TPR" evidence="1">
    <location>
        <begin position="1004"/>
        <end position="1037"/>
    </location>
</feature>
<feature type="repeat" description="TPR" evidence="1">
    <location>
        <begin position="878"/>
        <end position="911"/>
    </location>
</feature>
<accession>A0A9W4JMQ6</accession>
<comment type="caution">
    <text evidence="2">The sequence shown here is derived from an EMBL/GenBank/DDBJ whole genome shotgun (WGS) entry which is preliminary data.</text>
</comment>
<dbReference type="InterPro" id="IPR035994">
    <property type="entry name" value="Nucleoside_phosphorylase_sf"/>
</dbReference>
<gene>
    <name evidence="2" type="ORF">PSALAMII_LOCUS7768</name>
</gene>
<dbReference type="AlphaFoldDB" id="A0A9W4JMQ6"/>
<dbReference type="GO" id="GO:0043531">
    <property type="term" value="F:ADP binding"/>
    <property type="evidence" value="ECO:0007669"/>
    <property type="project" value="InterPro"/>
</dbReference>
<dbReference type="SUPFAM" id="SSF48452">
    <property type="entry name" value="TPR-like"/>
    <property type="match status" value="2"/>
</dbReference>
<dbReference type="Proteomes" id="UP001152649">
    <property type="component" value="Unassembled WGS sequence"/>
</dbReference>
<dbReference type="InterPro" id="IPR053137">
    <property type="entry name" value="NLR-like"/>
</dbReference>
<dbReference type="GO" id="GO:0009116">
    <property type="term" value="P:nucleoside metabolic process"/>
    <property type="evidence" value="ECO:0007669"/>
    <property type="project" value="InterPro"/>
</dbReference>
<name>A0A9W4JMQ6_9EURO</name>
<dbReference type="InterPro" id="IPR027417">
    <property type="entry name" value="P-loop_NTPase"/>
</dbReference>
<reference evidence="2" key="1">
    <citation type="submission" date="2021-07" db="EMBL/GenBank/DDBJ databases">
        <authorList>
            <person name="Branca A.L. A."/>
        </authorList>
    </citation>
    <scope>NUCLEOTIDE SEQUENCE</scope>
</reference>
<dbReference type="Gene3D" id="1.25.40.10">
    <property type="entry name" value="Tetratricopeptide repeat domain"/>
    <property type="match status" value="3"/>
</dbReference>
<dbReference type="Gene3D" id="3.40.50.300">
    <property type="entry name" value="P-loop containing nucleotide triphosphate hydrolases"/>
    <property type="match status" value="1"/>
</dbReference>
<keyword evidence="3" id="KW-1185">Reference proteome</keyword>
<keyword evidence="1" id="KW-0802">TPR repeat</keyword>
<dbReference type="GO" id="GO:0003824">
    <property type="term" value="F:catalytic activity"/>
    <property type="evidence" value="ECO:0007669"/>
    <property type="project" value="InterPro"/>
</dbReference>
<sequence length="1182" mass="133071">MSPKLLSYDSYRVCWICPLEVEQVAAMEMLDEEHQALPQPRGDTNIYNLGSINSHNIVIAGLPRAGNCPAATVVTQMRITFPNLKYGLLVGIGGGVPTKTEHGIIRLGHVVVGEPTGTHSGAIQYDHGKAKVGQFERKGFLLPPPAALLNAAREVAVHRQRVTFDPIQKNLERIQTSCQALRRFKFPGLVNDHLYQSNPTHERPTNEEVDSHIVVHRGTIASGELVIKDAEIRDHLAQEHGVICFEMEAAGALTDFPCMVVRGISDYCDSQKNDQWHGYAAAAAAAYARQLFFHLAIEEVKWCSHPDLTNFELPLHLYEASAVTQFVAREPQLKRMKDILTKDTGRRTTVLHGLGGIGKTQLAIAYIRRNRSCYSAIIWLNARDEAALKQSFARAAEWISRYHPSVKYVTGALESLDLDEMVKAVKQWLDERKNHRWLVVYDNYDNPLLGNSLGKSLNEASRLGTGTDFYDAQDYIKAFDIQQFLPETDHGAIVVTTRSSMVKLGQMLHLRKLEDINHSLEILASVSGREDSRTDSAAADLARHLDGLPLALATAGAYLEQVSISYTEYLQLYRSSWQQLHEETPQLVAYDQTLYSTWNISYRYIEKQSSVAAALLRQWAYFASEDLWYELLKFENSQKPEWLEELTESALSFHANLRLLCSHGLVEADQTTNLQYVESRGYSVHGCVHSWMSPILNRGIDKSMAWTAIRCVAAHVPSHEQSKFWLIERRLVAHADRCLDLMRHTGVLDRAGGILNSFGSLYTDQGRPREAETIYKQALESQEKACGQEDKSTLDIVHNLGLLYSNRGQPLEAEAMFKRALEGYQKVLGREDTSTLGASNNIASLYTDQGRYQEAEAIFERALKDYEKVWGREHTSTLNVVNNLGTLYRTQGRLHEAEAMYERALEGYEKAQGREHTKTLAIVNNLGGIYAGQSQLQRAEVMFERALEGYEKAWGREHTSTLNAVNNLGNICASQDRFQEAEALFNRAVEGYEKTWGREHASTLNTISNLGTLYRSQGRLQEAQALFKRALEGYEKTLGKDHISTLSIVNNIGSLHASQGQFQEAKAMFGRVLEGYEIALGSVLVTTYIPALTTLENLGLMCVELKWTDDAVLFYERALSGTEAVFGRHSEVYSRILGRINCLKCDIYQPKSERFSAETKTTKLQGKWKRLRARLPIMPKPR</sequence>
<dbReference type="SUPFAM" id="SSF53167">
    <property type="entry name" value="Purine and uridine phosphorylases"/>
    <property type="match status" value="1"/>
</dbReference>
<dbReference type="SUPFAM" id="SSF52540">
    <property type="entry name" value="P-loop containing nucleoside triphosphate hydrolases"/>
    <property type="match status" value="1"/>
</dbReference>
<dbReference type="SMART" id="SM00028">
    <property type="entry name" value="TPR"/>
    <property type="match status" value="8"/>
</dbReference>
<organism evidence="2 3">
    <name type="scientific">Penicillium salamii</name>
    <dbReference type="NCBI Taxonomy" id="1612424"/>
    <lineage>
        <taxon>Eukaryota</taxon>
        <taxon>Fungi</taxon>
        <taxon>Dikarya</taxon>
        <taxon>Ascomycota</taxon>
        <taxon>Pezizomycotina</taxon>
        <taxon>Eurotiomycetes</taxon>
        <taxon>Eurotiomycetidae</taxon>
        <taxon>Eurotiales</taxon>
        <taxon>Aspergillaceae</taxon>
        <taxon>Penicillium</taxon>
    </lineage>
</organism>
<proteinExistence type="predicted"/>
<dbReference type="Gene3D" id="3.40.50.1580">
    <property type="entry name" value="Nucleoside phosphorylase domain"/>
    <property type="match status" value="1"/>
</dbReference>
<dbReference type="EMBL" id="CAJVPG010000377">
    <property type="protein sequence ID" value="CAG8400788.1"/>
    <property type="molecule type" value="Genomic_DNA"/>
</dbReference>
<dbReference type="PROSITE" id="PS50005">
    <property type="entry name" value="TPR"/>
    <property type="match status" value="2"/>
</dbReference>
<evidence type="ECO:0000313" key="3">
    <source>
        <dbReference type="Proteomes" id="UP001152649"/>
    </source>
</evidence>
<dbReference type="Pfam" id="PF13424">
    <property type="entry name" value="TPR_12"/>
    <property type="match status" value="4"/>
</dbReference>
<evidence type="ECO:0000256" key="1">
    <source>
        <dbReference type="PROSITE-ProRule" id="PRU00339"/>
    </source>
</evidence>
<protein>
    <recommendedName>
        <fullName evidence="4">Nucleoside phosphorylase domain-containing protein</fullName>
    </recommendedName>
</protein>
<dbReference type="OrthoDB" id="5986190at2759"/>
<dbReference type="PANTHER" id="PTHR46082:SF6">
    <property type="entry name" value="AAA+ ATPASE DOMAIN-CONTAINING PROTEIN-RELATED"/>
    <property type="match status" value="1"/>
</dbReference>
<dbReference type="InterPro" id="IPR019734">
    <property type="entry name" value="TPR_rpt"/>
</dbReference>
<dbReference type="InterPro" id="IPR011990">
    <property type="entry name" value="TPR-like_helical_dom_sf"/>
</dbReference>
<dbReference type="PANTHER" id="PTHR46082">
    <property type="entry name" value="ATP/GTP-BINDING PROTEIN-RELATED"/>
    <property type="match status" value="1"/>
</dbReference>